<evidence type="ECO:0000259" key="14">
    <source>
        <dbReference type="Pfam" id="PF00224"/>
    </source>
</evidence>
<evidence type="ECO:0000256" key="12">
    <source>
        <dbReference type="ARBA" id="ARBA00023317"/>
    </source>
</evidence>
<keyword evidence="5 13" id="KW-0808">Transferase</keyword>
<dbReference type="Gene3D" id="3.40.1380.20">
    <property type="entry name" value="Pyruvate kinase, C-terminal domain"/>
    <property type="match status" value="1"/>
</dbReference>
<comment type="cofactor">
    <cofactor evidence="1">
        <name>K(+)</name>
        <dbReference type="ChEBI" id="CHEBI:29103"/>
    </cofactor>
</comment>
<dbReference type="OrthoDB" id="108365at2759"/>
<keyword evidence="17" id="KW-1185">Reference proteome</keyword>
<protein>
    <recommendedName>
        <fullName evidence="4 13">Pyruvate kinase</fullName>
        <ecNumber evidence="4 13">2.7.1.40</ecNumber>
    </recommendedName>
</protein>
<name>A0A448Z8C0_9STRA</name>
<dbReference type="InterPro" id="IPR015813">
    <property type="entry name" value="Pyrv/PenolPyrv_kinase-like_dom"/>
</dbReference>
<feature type="domain" description="Pyruvate kinase C-terminal" evidence="15">
    <location>
        <begin position="103"/>
        <end position="212"/>
    </location>
</feature>
<sequence>MMVSKCNEVGKPVIVATQMLDSMIRNPRPTRAEVTDVGTAVLDGADSVMLSGETAAGAYPIDALKSMASVLVEADHILSNQGSMYWNQSLHESLTPQEQEMDGVAASCVKAASVMNVTKIIMVSREGKFAKAVARHKPDVPVLAFCTDPQVARRLQLHRAITPIMLQTTAPGSDSQITSTGLLRQEAIRTAIEMGFVNKGERVIVVDQTLGKATHMYEVANNMKVVTISGA</sequence>
<accession>A0A448Z8C0</accession>
<evidence type="ECO:0000256" key="1">
    <source>
        <dbReference type="ARBA" id="ARBA00001958"/>
    </source>
</evidence>
<evidence type="ECO:0000313" key="16">
    <source>
        <dbReference type="EMBL" id="VEU38284.1"/>
    </source>
</evidence>
<dbReference type="InterPro" id="IPR040442">
    <property type="entry name" value="Pyrv_kinase-like_dom_sf"/>
</dbReference>
<dbReference type="InterPro" id="IPR036918">
    <property type="entry name" value="Pyrv_Knase_C_sf"/>
</dbReference>
<keyword evidence="10 13" id="KW-0460">Magnesium</keyword>
<dbReference type="Pfam" id="PF00224">
    <property type="entry name" value="PK"/>
    <property type="match status" value="1"/>
</dbReference>
<evidence type="ECO:0000256" key="11">
    <source>
        <dbReference type="ARBA" id="ARBA00023152"/>
    </source>
</evidence>
<dbReference type="UniPathway" id="UPA00109">
    <property type="reaction ID" value="UER00188"/>
</dbReference>
<evidence type="ECO:0000256" key="2">
    <source>
        <dbReference type="ARBA" id="ARBA00004997"/>
    </source>
</evidence>
<dbReference type="GO" id="GO:0005524">
    <property type="term" value="F:ATP binding"/>
    <property type="evidence" value="ECO:0007669"/>
    <property type="project" value="UniProtKB-KW"/>
</dbReference>
<dbReference type="Pfam" id="PF02887">
    <property type="entry name" value="PK_C"/>
    <property type="match status" value="1"/>
</dbReference>
<comment type="catalytic activity">
    <reaction evidence="13">
        <text>pyruvate + ATP = phosphoenolpyruvate + ADP + H(+)</text>
        <dbReference type="Rhea" id="RHEA:18157"/>
        <dbReference type="ChEBI" id="CHEBI:15361"/>
        <dbReference type="ChEBI" id="CHEBI:15378"/>
        <dbReference type="ChEBI" id="CHEBI:30616"/>
        <dbReference type="ChEBI" id="CHEBI:58702"/>
        <dbReference type="ChEBI" id="CHEBI:456216"/>
        <dbReference type="EC" id="2.7.1.40"/>
    </reaction>
</comment>
<dbReference type="Gene3D" id="3.20.20.60">
    <property type="entry name" value="Phosphoenolpyruvate-binding domains"/>
    <property type="match status" value="1"/>
</dbReference>
<evidence type="ECO:0000256" key="6">
    <source>
        <dbReference type="ARBA" id="ARBA00022723"/>
    </source>
</evidence>
<comment type="pathway">
    <text evidence="2 13">Carbohydrate degradation; glycolysis; pyruvate from D-glyceraldehyde 3-phosphate: step 5/5.</text>
</comment>
<reference evidence="16 17" key="1">
    <citation type="submission" date="2019-01" db="EMBL/GenBank/DDBJ databases">
        <authorList>
            <person name="Ferrante I. M."/>
        </authorList>
    </citation>
    <scope>NUCLEOTIDE SEQUENCE [LARGE SCALE GENOMIC DNA]</scope>
    <source>
        <strain evidence="16 17">B856</strain>
    </source>
</reference>
<dbReference type="GO" id="GO:0004743">
    <property type="term" value="F:pyruvate kinase activity"/>
    <property type="evidence" value="ECO:0007669"/>
    <property type="project" value="UniProtKB-EC"/>
</dbReference>
<keyword evidence="9" id="KW-0067">ATP-binding</keyword>
<evidence type="ECO:0000256" key="3">
    <source>
        <dbReference type="ARBA" id="ARBA00008663"/>
    </source>
</evidence>
<proteinExistence type="inferred from homology"/>
<evidence type="ECO:0000256" key="4">
    <source>
        <dbReference type="ARBA" id="ARBA00012142"/>
    </source>
</evidence>
<gene>
    <name evidence="16" type="ORF">PSNMU_V1.4_AUG-EV-PASAV3_0051030</name>
</gene>
<keyword evidence="11 13" id="KW-0324">Glycolysis</keyword>
<evidence type="ECO:0000259" key="15">
    <source>
        <dbReference type="Pfam" id="PF02887"/>
    </source>
</evidence>
<dbReference type="InterPro" id="IPR015793">
    <property type="entry name" value="Pyrv_Knase_brl"/>
</dbReference>
<dbReference type="SUPFAM" id="SSF52935">
    <property type="entry name" value="PK C-terminal domain-like"/>
    <property type="match status" value="1"/>
</dbReference>
<keyword evidence="6" id="KW-0479">Metal-binding</keyword>
<keyword evidence="8 13" id="KW-0418">Kinase</keyword>
<dbReference type="GO" id="GO:0030955">
    <property type="term" value="F:potassium ion binding"/>
    <property type="evidence" value="ECO:0007669"/>
    <property type="project" value="InterPro"/>
</dbReference>
<evidence type="ECO:0000256" key="13">
    <source>
        <dbReference type="RuleBase" id="RU000504"/>
    </source>
</evidence>
<dbReference type="AlphaFoldDB" id="A0A448Z8C0"/>
<dbReference type="PANTHER" id="PTHR11817">
    <property type="entry name" value="PYRUVATE KINASE"/>
    <property type="match status" value="1"/>
</dbReference>
<dbReference type="InterPro" id="IPR015795">
    <property type="entry name" value="Pyrv_Knase_C"/>
</dbReference>
<dbReference type="EMBL" id="CAACVS010000161">
    <property type="protein sequence ID" value="VEU38284.1"/>
    <property type="molecule type" value="Genomic_DNA"/>
</dbReference>
<dbReference type="EC" id="2.7.1.40" evidence="4 13"/>
<evidence type="ECO:0000256" key="5">
    <source>
        <dbReference type="ARBA" id="ARBA00022679"/>
    </source>
</evidence>
<keyword evidence="7" id="KW-0547">Nucleotide-binding</keyword>
<dbReference type="SUPFAM" id="SSF51621">
    <property type="entry name" value="Phosphoenolpyruvate/pyruvate domain"/>
    <property type="match status" value="1"/>
</dbReference>
<evidence type="ECO:0000256" key="10">
    <source>
        <dbReference type="ARBA" id="ARBA00022842"/>
    </source>
</evidence>
<evidence type="ECO:0000256" key="8">
    <source>
        <dbReference type="ARBA" id="ARBA00022777"/>
    </source>
</evidence>
<dbReference type="GO" id="GO:0016301">
    <property type="term" value="F:kinase activity"/>
    <property type="evidence" value="ECO:0007669"/>
    <property type="project" value="UniProtKB-KW"/>
</dbReference>
<organism evidence="16 17">
    <name type="scientific">Pseudo-nitzschia multistriata</name>
    <dbReference type="NCBI Taxonomy" id="183589"/>
    <lineage>
        <taxon>Eukaryota</taxon>
        <taxon>Sar</taxon>
        <taxon>Stramenopiles</taxon>
        <taxon>Ochrophyta</taxon>
        <taxon>Bacillariophyta</taxon>
        <taxon>Bacillariophyceae</taxon>
        <taxon>Bacillariophycidae</taxon>
        <taxon>Bacillariales</taxon>
        <taxon>Bacillariaceae</taxon>
        <taxon>Pseudo-nitzschia</taxon>
    </lineage>
</organism>
<dbReference type="InterPro" id="IPR001697">
    <property type="entry name" value="Pyr_Knase"/>
</dbReference>
<evidence type="ECO:0000256" key="7">
    <source>
        <dbReference type="ARBA" id="ARBA00022741"/>
    </source>
</evidence>
<comment type="similarity">
    <text evidence="3 13">Belongs to the pyruvate kinase family.</text>
</comment>
<feature type="domain" description="Pyruvate kinase barrel" evidence="14">
    <location>
        <begin position="1"/>
        <end position="63"/>
    </location>
</feature>
<evidence type="ECO:0000256" key="9">
    <source>
        <dbReference type="ARBA" id="ARBA00022840"/>
    </source>
</evidence>
<dbReference type="Proteomes" id="UP000291116">
    <property type="component" value="Unassembled WGS sequence"/>
</dbReference>
<evidence type="ECO:0000313" key="17">
    <source>
        <dbReference type="Proteomes" id="UP000291116"/>
    </source>
</evidence>
<dbReference type="PRINTS" id="PR01050">
    <property type="entry name" value="PYRUVTKNASE"/>
</dbReference>
<keyword evidence="12" id="KW-0670">Pyruvate</keyword>
<dbReference type="GO" id="GO:0000287">
    <property type="term" value="F:magnesium ion binding"/>
    <property type="evidence" value="ECO:0007669"/>
    <property type="project" value="InterPro"/>
</dbReference>